<dbReference type="Pfam" id="PF13203">
    <property type="entry name" value="DUF2201_N"/>
    <property type="match status" value="1"/>
</dbReference>
<dbReference type="InterPro" id="IPR018698">
    <property type="entry name" value="VWA-like_dom"/>
</dbReference>
<evidence type="ECO:0008006" key="5">
    <source>
        <dbReference type="Google" id="ProtNLM"/>
    </source>
</evidence>
<dbReference type="RefSeq" id="WP_012056613.1">
    <property type="nucleotide sequence ID" value="NZ_CP007389.1"/>
</dbReference>
<dbReference type="Pfam" id="PF09967">
    <property type="entry name" value="DUF2201"/>
    <property type="match status" value="1"/>
</dbReference>
<reference evidence="3 4" key="1">
    <citation type="submission" date="2014-02" db="EMBL/GenBank/DDBJ databases">
        <title>Diversity of Thermotogales isolates from hydrothermal vents.</title>
        <authorList>
            <person name="Haverkamp T.H.A."/>
            <person name="Lossouarn J."/>
            <person name="Geslin C."/>
            <person name="Nesbo C.L."/>
        </authorList>
    </citation>
    <scope>NUCLEOTIDE SEQUENCE [LARGE SCALE GENOMIC DNA]</scope>
    <source>
        <strain evidence="3 4">431</strain>
    </source>
</reference>
<proteinExistence type="predicted"/>
<evidence type="ECO:0000313" key="3">
    <source>
        <dbReference type="EMBL" id="APT73440.1"/>
    </source>
</evidence>
<dbReference type="Proteomes" id="UP000185490">
    <property type="component" value="Chromosome"/>
</dbReference>
<keyword evidence="4" id="KW-1185">Reference proteome</keyword>
<name>A0ABM6GD15_9BACT</name>
<organism evidence="3 4">
    <name type="scientific">Thermosipho melanesiensis</name>
    <dbReference type="NCBI Taxonomy" id="46541"/>
    <lineage>
        <taxon>Bacteria</taxon>
        <taxon>Thermotogati</taxon>
        <taxon>Thermotogota</taxon>
        <taxon>Thermotogae</taxon>
        <taxon>Thermotogales</taxon>
        <taxon>Fervidobacteriaceae</taxon>
        <taxon>Thermosipho</taxon>
    </lineage>
</organism>
<evidence type="ECO:0000313" key="4">
    <source>
        <dbReference type="Proteomes" id="UP000185490"/>
    </source>
</evidence>
<dbReference type="EMBL" id="CP007389">
    <property type="protein sequence ID" value="APT73440.1"/>
    <property type="molecule type" value="Genomic_DNA"/>
</dbReference>
<gene>
    <name evidence="3" type="ORF">BW47_02080</name>
</gene>
<protein>
    <recommendedName>
        <fullName evidence="5">Metal-dependent peptidase</fullName>
    </recommendedName>
</protein>
<dbReference type="PANTHER" id="PTHR38730">
    <property type="entry name" value="SLL7028 PROTEIN"/>
    <property type="match status" value="1"/>
</dbReference>
<feature type="domain" description="VWA-like" evidence="1">
    <location>
        <begin position="259"/>
        <end position="366"/>
    </location>
</feature>
<evidence type="ECO:0000259" key="1">
    <source>
        <dbReference type="Pfam" id="PF09967"/>
    </source>
</evidence>
<evidence type="ECO:0000259" key="2">
    <source>
        <dbReference type="Pfam" id="PF13203"/>
    </source>
</evidence>
<feature type="domain" description="Putative metallopeptidase" evidence="2">
    <location>
        <begin position="4"/>
        <end position="111"/>
    </location>
</feature>
<accession>A0ABM6GD15</accession>
<sequence>MVINKAFENLIKKSPFYAYLLLGISLQSDNRIKNISIKFTKHGEIVFLYNPSINKKPIWFVEALILHELMHIINQHFRIKPKNKREKKIWDLAMDAAINQYIPELDGRSIPLNVLIEEGHGVDNEVMFVAPPAFMINKTAEEYFEWIVKEFEKKGDFDIEAIPDSIDDHNFQSEIPVEMIVEITKDKVGKAFNMFGKSLESNIKQNIDLILQKSTLNWETILRRFSNATIKGDKYRTPLRPNRRYEDQPGWKYEYKSKLAVILDTSASIIEEEMNQFLTEIEKLSKLDTQLTLIQVDETVTMVTEYKSGKWKDLEIYGGGETNLQPAVDLAQSKRHVEGIIIFTDGHVDVPVVKRRVLFVLSSKHNAEFVEDAIRIYGKNSVVFLKWKG</sequence>
<dbReference type="InterPro" id="IPR025154">
    <property type="entry name" value="Put_metallopeptidase_dom"/>
</dbReference>
<dbReference type="PANTHER" id="PTHR38730:SF1">
    <property type="entry name" value="SLL7028 PROTEIN"/>
    <property type="match status" value="1"/>
</dbReference>